<dbReference type="RefSeq" id="WP_152646712.1">
    <property type="nucleotide sequence ID" value="NZ_CP059735.1"/>
</dbReference>
<proteinExistence type="predicted"/>
<feature type="region of interest" description="Disordered" evidence="1">
    <location>
        <begin position="94"/>
        <end position="121"/>
    </location>
</feature>
<evidence type="ECO:0000313" key="3">
    <source>
        <dbReference type="Proteomes" id="UP000032568"/>
    </source>
</evidence>
<feature type="region of interest" description="Disordered" evidence="1">
    <location>
        <begin position="41"/>
        <end position="75"/>
    </location>
</feature>
<feature type="compositionally biased region" description="Polar residues" evidence="1">
    <location>
        <begin position="175"/>
        <end position="194"/>
    </location>
</feature>
<feature type="compositionally biased region" description="Basic and acidic residues" evidence="1">
    <location>
        <begin position="107"/>
        <end position="116"/>
    </location>
</feature>
<accession>A0AAE9YT02</accession>
<evidence type="ECO:0000256" key="1">
    <source>
        <dbReference type="SAM" id="MobiDB-lite"/>
    </source>
</evidence>
<dbReference type="AlphaFoldDB" id="A0AAE9YT02"/>
<organism evidence="2 3">
    <name type="scientific">Thalassomonas actiniarum</name>
    <dbReference type="NCBI Taxonomy" id="485447"/>
    <lineage>
        <taxon>Bacteria</taxon>
        <taxon>Pseudomonadati</taxon>
        <taxon>Pseudomonadota</taxon>
        <taxon>Gammaproteobacteria</taxon>
        <taxon>Alteromonadales</taxon>
        <taxon>Colwelliaceae</taxon>
        <taxon>Thalassomonas</taxon>
    </lineage>
</organism>
<protein>
    <submittedName>
        <fullName evidence="2">Uncharacterized protein</fullName>
    </submittedName>
</protein>
<reference evidence="2 3" key="2">
    <citation type="journal article" date="2022" name="Mar. Drugs">
        <title>Bioassay-Guided Fractionation Leads to the Detection of Cholic Acid Generated by the Rare Thalassomonas sp.</title>
        <authorList>
            <person name="Pheiffer F."/>
            <person name="Schneider Y.K."/>
            <person name="Hansen E.H."/>
            <person name="Andersen J.H."/>
            <person name="Isaksson J."/>
            <person name="Busche T."/>
            <person name="R C."/>
            <person name="Kalinowski J."/>
            <person name="Zyl L.V."/>
            <person name="Trindade M."/>
        </authorList>
    </citation>
    <scope>NUCLEOTIDE SEQUENCE [LARGE SCALE GENOMIC DNA]</scope>
    <source>
        <strain evidence="2 3">A5K-106</strain>
    </source>
</reference>
<evidence type="ECO:0000313" key="2">
    <source>
        <dbReference type="EMBL" id="WDD99041.1"/>
    </source>
</evidence>
<sequence length="343" mass="35572">MKIPNQQASAPVNQSMFDRGLNQLEQVADRALGGLNDLGQGFSKLYSQLTDPQTPASPPTTRLTPADPNDPAMANNDEHAAKIAAGVAARTAAAAAKDESNTALPEEVEKPKEKATSPDATTNIQQQILATLGLNFTDEGLDSKDITSASSLDALQGAFLSSLQANLFSGKAKQAENSETDTNQEQIADSEQTAQVDGEPSLVDTISEFSFGDNGLELTDAFDSVNILQHIPVVSGIYQQVTEQDMSAVAKLTGGFLYGGPVGLAVSAADLTLEGITGNSINNTVINFDYRGLLDGITDSVLGSGVNQITASNNKEVATTALSTAGLSSSVLEQLPQLGTGAG</sequence>
<dbReference type="EMBL" id="CP059735">
    <property type="protein sequence ID" value="WDD99041.1"/>
    <property type="molecule type" value="Genomic_DNA"/>
</dbReference>
<name>A0AAE9YT02_9GAMM</name>
<gene>
    <name evidence="2" type="ORF">SG35_028130</name>
</gene>
<feature type="compositionally biased region" description="Polar residues" evidence="1">
    <location>
        <begin position="45"/>
        <end position="63"/>
    </location>
</feature>
<dbReference type="KEGG" id="tact:SG35_028130"/>
<keyword evidence="3" id="KW-1185">Reference proteome</keyword>
<dbReference type="Proteomes" id="UP000032568">
    <property type="component" value="Chromosome"/>
</dbReference>
<feature type="region of interest" description="Disordered" evidence="1">
    <location>
        <begin position="172"/>
        <end position="194"/>
    </location>
</feature>
<reference evidence="2 3" key="1">
    <citation type="journal article" date="2015" name="Genome Announc.">
        <title>Draft Genome Sequences of Marine Isolates of Thalassomonas viridans and Thalassomonas actiniarum.</title>
        <authorList>
            <person name="Olonade I."/>
            <person name="van Zyl L.J."/>
            <person name="Trindade M."/>
        </authorList>
    </citation>
    <scope>NUCLEOTIDE SEQUENCE [LARGE SCALE GENOMIC DNA]</scope>
    <source>
        <strain evidence="2 3">A5K-106</strain>
    </source>
</reference>